<protein>
    <recommendedName>
        <fullName evidence="3">F-box protein</fullName>
    </recommendedName>
</protein>
<keyword evidence="2" id="KW-1185">Reference proteome</keyword>
<sequence>RNSYIEPGYSMHIYNSASFQWSEPMDVPSSLDILCNQSVVVGCRIFFINKLAIYGNRPYSIFGFCTRTGTWVKSIIPYNALHSFSPKFVFNGDRLFLVDVDPPGLLFGLHLHEIIIFDDWGLEWATSWFCTFSYISQTPTIMVGDMVLGLIHSVTYLDISDAAFEGTLSEIQFTMIDVYTGQSFVAGTMRSNAILGVSRVYHFAPNLEKMFGCL</sequence>
<proteinExistence type="predicted"/>
<evidence type="ECO:0000313" key="1">
    <source>
        <dbReference type="EMBL" id="MED6216668.1"/>
    </source>
</evidence>
<organism evidence="1 2">
    <name type="scientific">Stylosanthes scabra</name>
    <dbReference type="NCBI Taxonomy" id="79078"/>
    <lineage>
        <taxon>Eukaryota</taxon>
        <taxon>Viridiplantae</taxon>
        <taxon>Streptophyta</taxon>
        <taxon>Embryophyta</taxon>
        <taxon>Tracheophyta</taxon>
        <taxon>Spermatophyta</taxon>
        <taxon>Magnoliopsida</taxon>
        <taxon>eudicotyledons</taxon>
        <taxon>Gunneridae</taxon>
        <taxon>Pentapetalae</taxon>
        <taxon>rosids</taxon>
        <taxon>fabids</taxon>
        <taxon>Fabales</taxon>
        <taxon>Fabaceae</taxon>
        <taxon>Papilionoideae</taxon>
        <taxon>50 kb inversion clade</taxon>
        <taxon>dalbergioids sensu lato</taxon>
        <taxon>Dalbergieae</taxon>
        <taxon>Pterocarpus clade</taxon>
        <taxon>Stylosanthes</taxon>
    </lineage>
</organism>
<evidence type="ECO:0000313" key="2">
    <source>
        <dbReference type="Proteomes" id="UP001341840"/>
    </source>
</evidence>
<name>A0ABU6Z793_9FABA</name>
<accession>A0ABU6Z793</accession>
<evidence type="ECO:0008006" key="3">
    <source>
        <dbReference type="Google" id="ProtNLM"/>
    </source>
</evidence>
<dbReference type="EMBL" id="JASCZI010271883">
    <property type="protein sequence ID" value="MED6216668.1"/>
    <property type="molecule type" value="Genomic_DNA"/>
</dbReference>
<reference evidence="1 2" key="1">
    <citation type="journal article" date="2023" name="Plants (Basel)">
        <title>Bridging the Gap: Combining Genomics and Transcriptomics Approaches to Understand Stylosanthes scabra, an Orphan Legume from the Brazilian Caatinga.</title>
        <authorList>
            <person name="Ferreira-Neto J.R.C."/>
            <person name="da Silva M.D."/>
            <person name="Binneck E."/>
            <person name="de Melo N.F."/>
            <person name="da Silva R.H."/>
            <person name="de Melo A.L.T.M."/>
            <person name="Pandolfi V."/>
            <person name="Bustamante F.O."/>
            <person name="Brasileiro-Vidal A.C."/>
            <person name="Benko-Iseppon A.M."/>
        </authorList>
    </citation>
    <scope>NUCLEOTIDE SEQUENCE [LARGE SCALE GENOMIC DNA]</scope>
    <source>
        <tissue evidence="1">Leaves</tissue>
    </source>
</reference>
<dbReference type="Proteomes" id="UP001341840">
    <property type="component" value="Unassembled WGS sequence"/>
</dbReference>
<comment type="caution">
    <text evidence="1">The sequence shown here is derived from an EMBL/GenBank/DDBJ whole genome shotgun (WGS) entry which is preliminary data.</text>
</comment>
<feature type="non-terminal residue" evidence="1">
    <location>
        <position position="1"/>
    </location>
</feature>
<gene>
    <name evidence="1" type="ORF">PIB30_009814</name>
</gene>